<sequence>MFMKNTIFIQSRLLLLILTMGFFIFGFIPISQKTDSNKDLIKTSTWYIAGPAVETQEMINAARKNEGIIKVTANNNPIGEIELNVLITSSDSNDGAPTNLSDQSKFVSITYKSSHLIKLQAREGNEEGTGCMHGGSHPRVDILPSPKKFTTIKIPWSDFKQDGLVSGKILNIHNLCKFNFVNYNPVSGATLEIKSVIVQI</sequence>
<evidence type="ECO:0000313" key="5">
    <source>
        <dbReference type="Proteomes" id="UP000198302"/>
    </source>
</evidence>
<dbReference type="EMBL" id="MUGX01000011">
    <property type="protein sequence ID" value="OXA87850.1"/>
    <property type="molecule type" value="Genomic_DNA"/>
</dbReference>
<accession>A0A0D0F557</accession>
<name>A0A0D0F557_9FLAO</name>
<reference evidence="3 5" key="2">
    <citation type="submission" date="2016-11" db="EMBL/GenBank/DDBJ databases">
        <title>Whole genomes of Flavobacteriaceae.</title>
        <authorList>
            <person name="Stine C."/>
            <person name="Li C."/>
            <person name="Tadesse D."/>
        </authorList>
    </citation>
    <scope>NUCLEOTIDE SEQUENCE [LARGE SCALE GENOMIC DNA]</scope>
    <source>
        <strain evidence="3 5">ATCC 51468</strain>
    </source>
</reference>
<protein>
    <recommendedName>
        <fullName evidence="6">NADH:ubiquinone oxidoreductase intermediate-associated protein 30 domain-containing protein</fullName>
    </recommendedName>
</protein>
<dbReference type="Proteomes" id="UP000198302">
    <property type="component" value="Unassembled WGS sequence"/>
</dbReference>
<comment type="caution">
    <text evidence="2">The sequence shown here is derived from an EMBL/GenBank/DDBJ whole genome shotgun (WGS) entry which is preliminary data.</text>
</comment>
<dbReference type="EMBL" id="JPRK01000007">
    <property type="protein sequence ID" value="KIO53252.1"/>
    <property type="molecule type" value="Genomic_DNA"/>
</dbReference>
<evidence type="ECO:0000313" key="2">
    <source>
        <dbReference type="EMBL" id="KIO53252.1"/>
    </source>
</evidence>
<gene>
    <name evidence="3" type="ORF">B0A73_08650</name>
    <name evidence="2" type="ORF">IW18_08040</name>
</gene>
<dbReference type="STRING" id="37752.IW18_08040"/>
<organism evidence="2 4">
    <name type="scientific">Flavobacterium hibernum</name>
    <dbReference type="NCBI Taxonomy" id="37752"/>
    <lineage>
        <taxon>Bacteria</taxon>
        <taxon>Pseudomonadati</taxon>
        <taxon>Bacteroidota</taxon>
        <taxon>Flavobacteriia</taxon>
        <taxon>Flavobacteriales</taxon>
        <taxon>Flavobacteriaceae</taxon>
        <taxon>Flavobacterium</taxon>
    </lineage>
</organism>
<keyword evidence="1" id="KW-0472">Membrane</keyword>
<evidence type="ECO:0008006" key="6">
    <source>
        <dbReference type="Google" id="ProtNLM"/>
    </source>
</evidence>
<reference evidence="2 4" key="1">
    <citation type="submission" date="2015-01" db="EMBL/GenBank/DDBJ databases">
        <title>Genome of Flavobacterium hibernum DSM 12611.</title>
        <authorList>
            <person name="Stropko S.J."/>
            <person name="Pipes S.E."/>
            <person name="Newman J.D."/>
        </authorList>
    </citation>
    <scope>NUCLEOTIDE SEQUENCE [LARGE SCALE GENOMIC DNA]</scope>
    <source>
        <strain evidence="2 4">DSM 12611</strain>
    </source>
</reference>
<evidence type="ECO:0000256" key="1">
    <source>
        <dbReference type="SAM" id="Phobius"/>
    </source>
</evidence>
<dbReference type="Proteomes" id="UP000032061">
    <property type="component" value="Unassembled WGS sequence"/>
</dbReference>
<keyword evidence="5" id="KW-1185">Reference proteome</keyword>
<feature type="transmembrane region" description="Helical" evidence="1">
    <location>
        <begin position="12"/>
        <end position="30"/>
    </location>
</feature>
<evidence type="ECO:0000313" key="4">
    <source>
        <dbReference type="Proteomes" id="UP000032061"/>
    </source>
</evidence>
<proteinExistence type="predicted"/>
<evidence type="ECO:0000313" key="3">
    <source>
        <dbReference type="EMBL" id="OXA87850.1"/>
    </source>
</evidence>
<keyword evidence="1" id="KW-1133">Transmembrane helix</keyword>
<keyword evidence="1" id="KW-0812">Transmembrane</keyword>
<dbReference type="AlphaFoldDB" id="A0A0D0F557"/>